<name>A0A6G6W9I9_9ACTN</name>
<evidence type="ECO:0000313" key="3">
    <source>
        <dbReference type="Proteomes" id="UP000502996"/>
    </source>
</evidence>
<feature type="domain" description="Hemerythrin-like" evidence="1">
    <location>
        <begin position="7"/>
        <end position="136"/>
    </location>
</feature>
<dbReference type="Proteomes" id="UP000502996">
    <property type="component" value="Chromosome"/>
</dbReference>
<accession>A0A6G6W9I9</accession>
<evidence type="ECO:0000259" key="1">
    <source>
        <dbReference type="Pfam" id="PF01814"/>
    </source>
</evidence>
<dbReference type="InterPro" id="IPR012312">
    <property type="entry name" value="Hemerythrin-like"/>
</dbReference>
<dbReference type="RefSeq" id="WP_165228606.1">
    <property type="nucleotide sequence ID" value="NZ_CP049257.1"/>
</dbReference>
<dbReference type="Gene3D" id="1.20.120.520">
    <property type="entry name" value="nmb1532 protein domain like"/>
    <property type="match status" value="1"/>
</dbReference>
<protein>
    <submittedName>
        <fullName evidence="2">Hemerythrin domain-containing protein</fullName>
    </submittedName>
</protein>
<gene>
    <name evidence="2" type="ORF">G5V58_02905</name>
</gene>
<dbReference type="KEGG" id="nano:G5V58_02905"/>
<dbReference type="Pfam" id="PF01814">
    <property type="entry name" value="Hemerythrin"/>
    <property type="match status" value="1"/>
</dbReference>
<dbReference type="CDD" id="cd12108">
    <property type="entry name" value="Hr-like"/>
    <property type="match status" value="1"/>
</dbReference>
<dbReference type="EMBL" id="CP049257">
    <property type="protein sequence ID" value="QIG41869.1"/>
    <property type="molecule type" value="Genomic_DNA"/>
</dbReference>
<organism evidence="2 3">
    <name type="scientific">Nocardioides anomalus</name>
    <dbReference type="NCBI Taxonomy" id="2712223"/>
    <lineage>
        <taxon>Bacteria</taxon>
        <taxon>Bacillati</taxon>
        <taxon>Actinomycetota</taxon>
        <taxon>Actinomycetes</taxon>
        <taxon>Propionibacteriales</taxon>
        <taxon>Nocardioidaceae</taxon>
        <taxon>Nocardioides</taxon>
    </lineage>
</organism>
<proteinExistence type="predicted"/>
<keyword evidence="3" id="KW-1185">Reference proteome</keyword>
<reference evidence="2 3" key="1">
    <citation type="submission" date="2020-02" db="EMBL/GenBank/DDBJ databases">
        <title>Full genome sequence of Nocardioides sp. R-3366.</title>
        <authorList>
            <person name="Im W.-T."/>
        </authorList>
    </citation>
    <scope>NUCLEOTIDE SEQUENCE [LARGE SCALE GENOMIC DNA]</scope>
    <source>
        <strain evidence="2 3">R-3366</strain>
    </source>
</reference>
<sequence>MSGIDLTTMLAIHHGLRRDLRRFAAAAVATPVGDTGAWSALLRRWDLFAAVLEDHHHNEDLVVWPLLRERAAEAGDSHALRVLAEAEAEHDGIDALLRPARGALAVRRDATGAVERARRGLERHLDHEESEALPLLGQYVGAAEWDEVQASLRTGPPARLLLSLPAWLLDELPAELAHPLVAGAGWHLRLIARLGAPRLRRLDRRAFRHVSQSDPSAAPVAGSSVLP</sequence>
<evidence type="ECO:0000313" key="2">
    <source>
        <dbReference type="EMBL" id="QIG41869.1"/>
    </source>
</evidence>
<dbReference type="AlphaFoldDB" id="A0A6G6W9I9"/>